<protein>
    <submittedName>
        <fullName evidence="1">Unannotated protein</fullName>
    </submittedName>
</protein>
<sequence length="64" mass="7105">MHDRLRHGLCADCAHQRIVLSGRGSVFSLCERGLSDRAYAKYPRIPVIRCAGFDERSDDDGTPG</sequence>
<dbReference type="EMBL" id="CAFBLQ010000103">
    <property type="protein sequence ID" value="CAB4875847.1"/>
    <property type="molecule type" value="Genomic_DNA"/>
</dbReference>
<gene>
    <name evidence="1" type="ORF">UFOPK3423_01000</name>
</gene>
<organism evidence="1">
    <name type="scientific">freshwater metagenome</name>
    <dbReference type="NCBI Taxonomy" id="449393"/>
    <lineage>
        <taxon>unclassified sequences</taxon>
        <taxon>metagenomes</taxon>
        <taxon>ecological metagenomes</taxon>
    </lineage>
</organism>
<accession>A0A6J7DYJ6</accession>
<reference evidence="1" key="1">
    <citation type="submission" date="2020-05" db="EMBL/GenBank/DDBJ databases">
        <authorList>
            <person name="Chiriac C."/>
            <person name="Salcher M."/>
            <person name="Ghai R."/>
            <person name="Kavagutti S V."/>
        </authorList>
    </citation>
    <scope>NUCLEOTIDE SEQUENCE</scope>
</reference>
<name>A0A6J7DYJ6_9ZZZZ</name>
<dbReference type="AlphaFoldDB" id="A0A6J7DYJ6"/>
<proteinExistence type="predicted"/>
<evidence type="ECO:0000313" key="1">
    <source>
        <dbReference type="EMBL" id="CAB4875847.1"/>
    </source>
</evidence>